<protein>
    <recommendedName>
        <fullName evidence="4">Transposase</fullName>
    </recommendedName>
</protein>
<accession>F8AKI3</accession>
<proteinExistence type="predicted"/>
<dbReference type="KEGG" id="mok:Metok_1509"/>
<dbReference type="GeneID" id="43321623"/>
<dbReference type="EMBL" id="CP002792">
    <property type="protein sequence ID" value="AEH07472.1"/>
    <property type="molecule type" value="Genomic_DNA"/>
</dbReference>
<dbReference type="KEGG" id="mok:Metok_1546"/>
<dbReference type="Proteomes" id="UP000009296">
    <property type="component" value="Chromosome"/>
</dbReference>
<gene>
    <name evidence="1" type="ordered locus">Metok_1509</name>
    <name evidence="2" type="ordered locus">Metok_1546</name>
</gene>
<name>F8AKI3_METOI</name>
<dbReference type="EMBL" id="CP002792">
    <property type="protein sequence ID" value="AEH07509.1"/>
    <property type="molecule type" value="Genomic_DNA"/>
</dbReference>
<dbReference type="RefSeq" id="WP_013867651.1">
    <property type="nucleotide sequence ID" value="NC_015636.1"/>
</dbReference>
<reference evidence="2" key="1">
    <citation type="submission" date="2011-05" db="EMBL/GenBank/DDBJ databases">
        <title>Complete sequence of chromosome of Methanothermococcus okinawensis IH1.</title>
        <authorList>
            <consortium name="US DOE Joint Genome Institute"/>
            <person name="Lucas S."/>
            <person name="Han J."/>
            <person name="Lapidus A."/>
            <person name="Cheng J.-F."/>
            <person name="Goodwin L."/>
            <person name="Pitluck S."/>
            <person name="Peters L."/>
            <person name="Mikhailova N."/>
            <person name="Held B."/>
            <person name="Han C."/>
            <person name="Tapia R."/>
            <person name="Land M."/>
            <person name="Hauser L."/>
            <person name="Kyrpides N."/>
            <person name="Ivanova N."/>
            <person name="Pagani I."/>
            <person name="Sieprawska-Lupa M."/>
            <person name="Takai K."/>
            <person name="Miyazaki J."/>
            <person name="Whitman W."/>
            <person name="Woyke T."/>
        </authorList>
    </citation>
    <scope>NUCLEOTIDE SEQUENCE</scope>
    <source>
        <strain evidence="2">IH1</strain>
    </source>
</reference>
<evidence type="ECO:0008006" key="4">
    <source>
        <dbReference type="Google" id="ProtNLM"/>
    </source>
</evidence>
<dbReference type="HOGENOM" id="CLU_1472085_0_0_2"/>
<evidence type="ECO:0000313" key="1">
    <source>
        <dbReference type="EMBL" id="AEH07472.1"/>
    </source>
</evidence>
<organism evidence="2 3">
    <name type="scientific">Methanothermococcus okinawensis (strain DSM 14208 / JCM 11175 / IH1)</name>
    <dbReference type="NCBI Taxonomy" id="647113"/>
    <lineage>
        <taxon>Archaea</taxon>
        <taxon>Methanobacteriati</taxon>
        <taxon>Methanobacteriota</taxon>
        <taxon>Methanomada group</taxon>
        <taxon>Methanococci</taxon>
        <taxon>Methanococcales</taxon>
        <taxon>Methanococcaceae</taxon>
        <taxon>Methanothermococcus</taxon>
    </lineage>
</organism>
<evidence type="ECO:0000313" key="2">
    <source>
        <dbReference type="EMBL" id="AEH07509.1"/>
    </source>
</evidence>
<dbReference type="eggNOG" id="arCOG14521">
    <property type="taxonomic scope" value="Archaea"/>
</dbReference>
<keyword evidence="3" id="KW-1185">Reference proteome</keyword>
<evidence type="ECO:0000313" key="3">
    <source>
        <dbReference type="Proteomes" id="UP000009296"/>
    </source>
</evidence>
<dbReference type="OrthoDB" id="65859at2157"/>
<dbReference type="AlphaFoldDB" id="F8AKI3"/>
<sequence>MKESKKLGLCYIGKIKKNIIVEYFGKKVQIEKLFKKDLEENKFKLRTINETEVKLYHKVVNIPNVGRVKIVAVLMKLNKNPRGFCKSANLSDSLRNQKEPKYLVCIDHKKKAENIIGEYIKRPMIEEKHRRDKSVLKIEGNYLTSKNSNIGFIRFLAIVSNCIEYLSHKYGLSFYEVVKSCSKELIKRGIP</sequence>